<dbReference type="InterPro" id="IPR006566">
    <property type="entry name" value="FBD"/>
</dbReference>
<proteinExistence type="predicted"/>
<dbReference type="InterPro" id="IPR032675">
    <property type="entry name" value="LRR_dom_sf"/>
</dbReference>
<feature type="domain" description="F-box" evidence="1">
    <location>
        <begin position="1"/>
        <end position="38"/>
    </location>
</feature>
<sequence length="447" mass="51225">MDRISTLPNELLCHILSFLTTKEAALTSVLAKRWRNLVAFVPNLDLDDSAFLRPEDGNLEREIIPQSFMDFVDSVFALQGNSPLEKFSLKCKCQTGVDSDRSKQWISRAMQRGVLYMDLFIDFGYRYWLPLENFTSRTLVELKIATFALDFRSGDISLPVLKTLAFDSVLFYNGQLPVILSACPALENLDMHKINFSPENETTLTIYSDTSMLRAFSFDTPNLVCLKYTELVADDYPLVNLGNLVEAHIELKVYYHQMEQLSARNDDWLEDDVFLRHGNVRKLVRGISNVHKLYLSPGAFQVLALCSQAMPVFNNLTFLDIDSTMDIAWQAMPVLLRHCPNLDTLVIKRLLHCVTDKCGDACICISREEKGRSLVSCPVKRLEIRGFDGITRDLEMIKHFLDYLPCLEEMEIYITERGSLPLYFRNLTRRCSWVTTNYQVAIAMLNS</sequence>
<dbReference type="KEGG" id="eus:EUTSA_v10006457mg"/>
<dbReference type="OMA" id="VFGYPMK"/>
<dbReference type="SUPFAM" id="SSF52047">
    <property type="entry name" value="RNI-like"/>
    <property type="match status" value="1"/>
</dbReference>
<dbReference type="Proteomes" id="UP000030689">
    <property type="component" value="Unassembled WGS sequence"/>
</dbReference>
<dbReference type="InterPro" id="IPR055411">
    <property type="entry name" value="LRR_FXL15/At3g58940/PEG3-like"/>
</dbReference>
<evidence type="ECO:0000313" key="2">
    <source>
        <dbReference type="EMBL" id="ESQ44193.1"/>
    </source>
</evidence>
<dbReference type="Pfam" id="PF00646">
    <property type="entry name" value="F-box"/>
    <property type="match status" value="1"/>
</dbReference>
<dbReference type="SMART" id="SM00579">
    <property type="entry name" value="FBD"/>
    <property type="match status" value="1"/>
</dbReference>
<reference evidence="2 3" key="1">
    <citation type="journal article" date="2013" name="Front. Plant Sci.">
        <title>The Reference Genome of the Halophytic Plant Eutrema salsugineum.</title>
        <authorList>
            <person name="Yang R."/>
            <person name="Jarvis D.E."/>
            <person name="Chen H."/>
            <person name="Beilstein M.A."/>
            <person name="Grimwood J."/>
            <person name="Jenkins J."/>
            <person name="Shu S."/>
            <person name="Prochnik S."/>
            <person name="Xin M."/>
            <person name="Ma C."/>
            <person name="Schmutz J."/>
            <person name="Wing R.A."/>
            <person name="Mitchell-Olds T."/>
            <person name="Schumaker K.S."/>
            <person name="Wang X."/>
        </authorList>
    </citation>
    <scope>NUCLEOTIDE SEQUENCE [LARGE SCALE GENOMIC DNA]</scope>
</reference>
<dbReference type="SUPFAM" id="SSF81383">
    <property type="entry name" value="F-box domain"/>
    <property type="match status" value="1"/>
</dbReference>
<dbReference type="Gramene" id="ESQ44193">
    <property type="protein sequence ID" value="ESQ44193"/>
    <property type="gene ID" value="EUTSA_v10006457mg"/>
</dbReference>
<feature type="non-terminal residue" evidence="2">
    <location>
        <position position="447"/>
    </location>
</feature>
<dbReference type="CDD" id="cd22160">
    <property type="entry name" value="F-box_AtFBL13-like"/>
    <property type="match status" value="1"/>
</dbReference>
<dbReference type="InterPro" id="IPR055294">
    <property type="entry name" value="FBL60-like"/>
</dbReference>
<evidence type="ECO:0000313" key="3">
    <source>
        <dbReference type="Proteomes" id="UP000030689"/>
    </source>
</evidence>
<gene>
    <name evidence="2" type="ORF">EUTSA_v10006457mg</name>
</gene>
<organism evidence="2 3">
    <name type="scientific">Eutrema salsugineum</name>
    <name type="common">Saltwater cress</name>
    <name type="synonym">Sisymbrium salsugineum</name>
    <dbReference type="NCBI Taxonomy" id="72664"/>
    <lineage>
        <taxon>Eukaryota</taxon>
        <taxon>Viridiplantae</taxon>
        <taxon>Streptophyta</taxon>
        <taxon>Embryophyta</taxon>
        <taxon>Tracheophyta</taxon>
        <taxon>Spermatophyta</taxon>
        <taxon>Magnoliopsida</taxon>
        <taxon>eudicotyledons</taxon>
        <taxon>Gunneridae</taxon>
        <taxon>Pentapetalae</taxon>
        <taxon>rosids</taxon>
        <taxon>malvids</taxon>
        <taxon>Brassicales</taxon>
        <taxon>Brassicaceae</taxon>
        <taxon>Eutremeae</taxon>
        <taxon>Eutrema</taxon>
    </lineage>
</organism>
<dbReference type="InterPro" id="IPR001810">
    <property type="entry name" value="F-box_dom"/>
</dbReference>
<dbReference type="STRING" id="72664.V4LWD4"/>
<dbReference type="InterPro" id="IPR053781">
    <property type="entry name" value="F-box_AtFBL13-like"/>
</dbReference>
<dbReference type="Gene3D" id="1.20.1280.50">
    <property type="match status" value="1"/>
</dbReference>
<accession>V4LWD4</accession>
<evidence type="ECO:0000259" key="1">
    <source>
        <dbReference type="PROSITE" id="PS50181"/>
    </source>
</evidence>
<dbReference type="Gene3D" id="3.80.10.10">
    <property type="entry name" value="Ribonuclease Inhibitor"/>
    <property type="match status" value="1"/>
</dbReference>
<dbReference type="PANTHER" id="PTHR31293">
    <property type="entry name" value="RNI-LIKE SUPERFAMILY PROTEIN"/>
    <property type="match status" value="1"/>
</dbReference>
<dbReference type="Pfam" id="PF24758">
    <property type="entry name" value="LRR_At5g56370"/>
    <property type="match status" value="1"/>
</dbReference>
<name>V4LWD4_EUTSA</name>
<dbReference type="InterPro" id="IPR036047">
    <property type="entry name" value="F-box-like_dom_sf"/>
</dbReference>
<dbReference type="PROSITE" id="PS50181">
    <property type="entry name" value="FBOX"/>
    <property type="match status" value="1"/>
</dbReference>
<dbReference type="eggNOG" id="ENOG502RYTW">
    <property type="taxonomic scope" value="Eukaryota"/>
</dbReference>
<protein>
    <recommendedName>
        <fullName evidence="1">F-box domain-containing protein</fullName>
    </recommendedName>
</protein>
<dbReference type="PANTHER" id="PTHR31293:SF16">
    <property type="entry name" value="RNI-LIKE SUPERFAMILY PROTEIN"/>
    <property type="match status" value="1"/>
</dbReference>
<keyword evidence="3" id="KW-1185">Reference proteome</keyword>
<dbReference type="AlphaFoldDB" id="V4LWD4"/>
<dbReference type="EMBL" id="KI517455">
    <property type="protein sequence ID" value="ESQ44193.1"/>
    <property type="molecule type" value="Genomic_DNA"/>
</dbReference>